<proteinExistence type="predicted"/>
<name>A0A6L5YT27_9FIRM</name>
<feature type="domain" description="Putative Se/S carrier protein-like" evidence="1">
    <location>
        <begin position="8"/>
        <end position="72"/>
    </location>
</feature>
<dbReference type="Pfam" id="PF11823">
    <property type="entry name" value="Se_S_carrier"/>
    <property type="match status" value="1"/>
</dbReference>
<evidence type="ECO:0000313" key="3">
    <source>
        <dbReference type="Proteomes" id="UP000474024"/>
    </source>
</evidence>
<evidence type="ECO:0000313" key="2">
    <source>
        <dbReference type="EMBL" id="MST75116.1"/>
    </source>
</evidence>
<gene>
    <name evidence="2" type="ORF">FYJ75_08760</name>
</gene>
<dbReference type="AlphaFoldDB" id="A0A6L5YT27"/>
<organism evidence="2 3">
    <name type="scientific">Roseburia porci</name>
    <dbReference type="NCBI Taxonomy" id="2605790"/>
    <lineage>
        <taxon>Bacteria</taxon>
        <taxon>Bacillati</taxon>
        <taxon>Bacillota</taxon>
        <taxon>Clostridia</taxon>
        <taxon>Lachnospirales</taxon>
        <taxon>Lachnospiraceae</taxon>
        <taxon>Roseburia</taxon>
    </lineage>
</organism>
<protein>
    <submittedName>
        <fullName evidence="2">DUF3343 domain-containing protein</fullName>
    </submittedName>
</protein>
<sequence length="78" mass="8842">MRKKKNALIISFSTTTAAMHMEKCAALHRLPGRLIPLPREISAGCGLAWKAEPEARKMLLQMMQDEKIEYEAEQIVLC</sequence>
<evidence type="ECO:0000259" key="1">
    <source>
        <dbReference type="Pfam" id="PF11823"/>
    </source>
</evidence>
<keyword evidence="3" id="KW-1185">Reference proteome</keyword>
<dbReference type="InterPro" id="IPR021778">
    <property type="entry name" value="Se/S_carrier-like"/>
</dbReference>
<dbReference type="Proteomes" id="UP000474024">
    <property type="component" value="Unassembled WGS sequence"/>
</dbReference>
<dbReference type="EMBL" id="VUNI01000013">
    <property type="protein sequence ID" value="MST75116.1"/>
    <property type="molecule type" value="Genomic_DNA"/>
</dbReference>
<accession>A0A6L5YT27</accession>
<dbReference type="RefSeq" id="WP_154430080.1">
    <property type="nucleotide sequence ID" value="NZ_VUNI01000013.1"/>
</dbReference>
<reference evidence="2 3" key="1">
    <citation type="submission" date="2019-08" db="EMBL/GenBank/DDBJ databases">
        <title>In-depth cultivation of the pig gut microbiome towards novel bacterial diversity and tailored functional studies.</title>
        <authorList>
            <person name="Wylensek D."/>
            <person name="Hitch T.C.A."/>
            <person name="Clavel T."/>
        </authorList>
    </citation>
    <scope>NUCLEOTIDE SEQUENCE [LARGE SCALE GENOMIC DNA]</scope>
    <source>
        <strain evidence="2 3">MUC/MUC-530-WT-4D</strain>
    </source>
</reference>
<comment type="caution">
    <text evidence="2">The sequence shown here is derived from an EMBL/GenBank/DDBJ whole genome shotgun (WGS) entry which is preliminary data.</text>
</comment>